<evidence type="ECO:0000313" key="1">
    <source>
        <dbReference type="EMBL" id="KAG0530146.1"/>
    </source>
</evidence>
<sequence length="262" mass="28462">MPTILLHLLQALLAQVHTPKTQYSTHPVASSPLLLCQWSRRRCQILNCWAAAVAGAGARDAKLSELASATCSIATSVAVFREPCLGRRLTPPPRPPRFGPRASLLIQRHQIKAVGPAPAPAALEVLPVPTRGPPTHLLAAWPRLVCAHGGARRHRQVQALGLAIGSHRLSRAPHLVVWMIRGHLAMAHRQRREVAVLADRHIVCCSSHTSHTRAGSDLGNLHIFVRRGDAYATTHVVQVQHHLHSSRAAPARPVPMAGIEHD</sequence>
<evidence type="ECO:0000313" key="2">
    <source>
        <dbReference type="Proteomes" id="UP000807115"/>
    </source>
</evidence>
<dbReference type="EMBL" id="CM027684">
    <property type="protein sequence ID" value="KAG0530146.1"/>
    <property type="molecule type" value="Genomic_DNA"/>
</dbReference>
<proteinExistence type="predicted"/>
<protein>
    <submittedName>
        <fullName evidence="1">Uncharacterized protein</fullName>
    </submittedName>
</protein>
<reference evidence="1" key="2">
    <citation type="submission" date="2020-10" db="EMBL/GenBank/DDBJ databases">
        <authorList>
            <person name="Cooper E.A."/>
            <person name="Brenton Z.W."/>
            <person name="Flinn B.S."/>
            <person name="Jenkins J."/>
            <person name="Shu S."/>
            <person name="Flowers D."/>
            <person name="Luo F."/>
            <person name="Wang Y."/>
            <person name="Xia P."/>
            <person name="Barry K."/>
            <person name="Daum C."/>
            <person name="Lipzen A."/>
            <person name="Yoshinaga Y."/>
            <person name="Schmutz J."/>
            <person name="Saski C."/>
            <person name="Vermerris W."/>
            <person name="Kresovich S."/>
        </authorList>
    </citation>
    <scope>NUCLEOTIDE SEQUENCE</scope>
</reference>
<accession>A0A921QY90</accession>
<comment type="caution">
    <text evidence="1">The sequence shown here is derived from an EMBL/GenBank/DDBJ whole genome shotgun (WGS) entry which is preliminary data.</text>
</comment>
<dbReference type="Proteomes" id="UP000807115">
    <property type="component" value="Chromosome 5"/>
</dbReference>
<reference evidence="1" key="1">
    <citation type="journal article" date="2019" name="BMC Genomics">
        <title>A new reference genome for Sorghum bicolor reveals high levels of sequence similarity between sweet and grain genotypes: implications for the genetics of sugar metabolism.</title>
        <authorList>
            <person name="Cooper E.A."/>
            <person name="Brenton Z.W."/>
            <person name="Flinn B.S."/>
            <person name="Jenkins J."/>
            <person name="Shu S."/>
            <person name="Flowers D."/>
            <person name="Luo F."/>
            <person name="Wang Y."/>
            <person name="Xia P."/>
            <person name="Barry K."/>
            <person name="Daum C."/>
            <person name="Lipzen A."/>
            <person name="Yoshinaga Y."/>
            <person name="Schmutz J."/>
            <person name="Saski C."/>
            <person name="Vermerris W."/>
            <person name="Kresovich S."/>
        </authorList>
    </citation>
    <scope>NUCLEOTIDE SEQUENCE</scope>
</reference>
<name>A0A921QY90_SORBI</name>
<organism evidence="1 2">
    <name type="scientific">Sorghum bicolor</name>
    <name type="common">Sorghum</name>
    <name type="synonym">Sorghum vulgare</name>
    <dbReference type="NCBI Taxonomy" id="4558"/>
    <lineage>
        <taxon>Eukaryota</taxon>
        <taxon>Viridiplantae</taxon>
        <taxon>Streptophyta</taxon>
        <taxon>Embryophyta</taxon>
        <taxon>Tracheophyta</taxon>
        <taxon>Spermatophyta</taxon>
        <taxon>Magnoliopsida</taxon>
        <taxon>Liliopsida</taxon>
        <taxon>Poales</taxon>
        <taxon>Poaceae</taxon>
        <taxon>PACMAD clade</taxon>
        <taxon>Panicoideae</taxon>
        <taxon>Andropogonodae</taxon>
        <taxon>Andropogoneae</taxon>
        <taxon>Sorghinae</taxon>
        <taxon>Sorghum</taxon>
    </lineage>
</organism>
<dbReference type="AlphaFoldDB" id="A0A921QY90"/>
<gene>
    <name evidence="1" type="ORF">BDA96_05G159900</name>
</gene>